<evidence type="ECO:0008006" key="3">
    <source>
        <dbReference type="Google" id="ProtNLM"/>
    </source>
</evidence>
<sequence>MAKAITHIRRMEISEEEQRRLDLEEVEAMLIEHKDALRAFLTVLDKMNKQGGFDIAAGLFDEGEHVIDILVKAIDNPGAARTLKNGLLLIGTLGQLNVEKLGPVIARLNGGLDEATEWSEGDRSVLQLLGQTNWKEALLFLVSFFKGLGQEKEEPRPRKGIKRWVTAAGLSVAGFLLLRKKVQ</sequence>
<dbReference type="RefSeq" id="WP_052477209.1">
    <property type="nucleotide sequence ID" value="NZ_JARTHD010000078.1"/>
</dbReference>
<dbReference type="PANTHER" id="PTHR38433:SF1">
    <property type="entry name" value="DUF1641 DOMAIN-CONTAINING PROTEIN"/>
    <property type="match status" value="1"/>
</dbReference>
<reference evidence="1 2" key="1">
    <citation type="submission" date="2015-01" db="EMBL/GenBank/DDBJ databases">
        <title>Genome Assembly of Bacillus badius MTCC 1458.</title>
        <authorList>
            <person name="Verma A."/>
            <person name="Khatri I."/>
            <person name="Mual P."/>
            <person name="Subramanian S."/>
            <person name="Krishnamurthi S."/>
        </authorList>
    </citation>
    <scope>NUCLEOTIDE SEQUENCE [LARGE SCALE GENOMIC DNA]</scope>
    <source>
        <strain evidence="1 2">MTCC 1458</strain>
    </source>
</reference>
<dbReference type="PANTHER" id="PTHR38433">
    <property type="match status" value="1"/>
</dbReference>
<proteinExistence type="predicted"/>
<dbReference type="Proteomes" id="UP000031982">
    <property type="component" value="Unassembled WGS sequence"/>
</dbReference>
<name>A0ABR5AZQ7_BACBA</name>
<comment type="caution">
    <text evidence="1">The sequence shown here is derived from an EMBL/GenBank/DDBJ whole genome shotgun (WGS) entry which is preliminary data.</text>
</comment>
<evidence type="ECO:0000313" key="1">
    <source>
        <dbReference type="EMBL" id="KIL80201.1"/>
    </source>
</evidence>
<keyword evidence="2" id="KW-1185">Reference proteome</keyword>
<protein>
    <recommendedName>
        <fullName evidence="3">DUF1641 domain-containing protein</fullName>
    </recommendedName>
</protein>
<organism evidence="1 2">
    <name type="scientific">Bacillus badius</name>
    <dbReference type="NCBI Taxonomy" id="1455"/>
    <lineage>
        <taxon>Bacteria</taxon>
        <taxon>Bacillati</taxon>
        <taxon>Bacillota</taxon>
        <taxon>Bacilli</taxon>
        <taxon>Bacillales</taxon>
        <taxon>Bacillaceae</taxon>
        <taxon>Pseudobacillus</taxon>
    </lineage>
</organism>
<evidence type="ECO:0000313" key="2">
    <source>
        <dbReference type="Proteomes" id="UP000031982"/>
    </source>
</evidence>
<dbReference type="EMBL" id="JXLP01000001">
    <property type="protein sequence ID" value="KIL80201.1"/>
    <property type="molecule type" value="Genomic_DNA"/>
</dbReference>
<gene>
    <name evidence="1" type="ORF">SD77_0049</name>
</gene>
<accession>A0ABR5AZQ7</accession>